<sequence>MPKGCLPPLFSVLVTASLATASGRARCKSQQRGDKGRAGKQISRVRDIKERWRVSRRNAFYARARSSYDFVVVWNQLVRLKHPGEGGLEGGRGNAWGNTSTCTNQCHHSRSVYKSSIKGPMATTNATAASPQLRDGAEGGRRAVGGGGREDANGPSGMVVAHQEDPSDSFRVREKWGDAQSKDIRDGSMRRWGSVNSWVDTLGNDVPGVR</sequence>
<comment type="caution">
    <text evidence="4">The sequence shown here is derived from an EMBL/GenBank/DDBJ whole genome shotgun (WGS) entry which is preliminary data.</text>
</comment>
<feature type="chain" id="PRO_5040653528" evidence="2">
    <location>
        <begin position="22"/>
        <end position="210"/>
    </location>
</feature>
<evidence type="ECO:0000313" key="3">
    <source>
        <dbReference type="EMBL" id="KAF8462202.1"/>
    </source>
</evidence>
<dbReference type="EMBL" id="WHVB01000022">
    <property type="protein sequence ID" value="KAF8471590.1"/>
    <property type="molecule type" value="Genomic_DNA"/>
</dbReference>
<evidence type="ECO:0000256" key="1">
    <source>
        <dbReference type="SAM" id="MobiDB-lite"/>
    </source>
</evidence>
<gene>
    <name evidence="4" type="ORF">DFH94DRAFT_847284</name>
    <name evidence="3" type="ORF">DFH94DRAFT_849113</name>
</gene>
<feature type="signal peptide" evidence="2">
    <location>
        <begin position="1"/>
        <end position="21"/>
    </location>
</feature>
<accession>A0A9P5MR66</accession>
<organism evidence="4 5">
    <name type="scientific">Russula ochroleuca</name>
    <dbReference type="NCBI Taxonomy" id="152965"/>
    <lineage>
        <taxon>Eukaryota</taxon>
        <taxon>Fungi</taxon>
        <taxon>Dikarya</taxon>
        <taxon>Basidiomycota</taxon>
        <taxon>Agaricomycotina</taxon>
        <taxon>Agaricomycetes</taxon>
        <taxon>Russulales</taxon>
        <taxon>Russulaceae</taxon>
        <taxon>Russula</taxon>
    </lineage>
</organism>
<reference evidence="4" key="2">
    <citation type="journal article" date="2020" name="Nat. Commun.">
        <title>Large-scale genome sequencing of mycorrhizal fungi provides insights into the early evolution of symbiotic traits.</title>
        <authorList>
            <person name="Miyauchi S."/>
            <person name="Kiss E."/>
            <person name="Kuo A."/>
            <person name="Drula E."/>
            <person name="Kohler A."/>
            <person name="Sanchez-Garcia M."/>
            <person name="Morin E."/>
            <person name="Andreopoulos B."/>
            <person name="Barry K.W."/>
            <person name="Bonito G."/>
            <person name="Buee M."/>
            <person name="Carver A."/>
            <person name="Chen C."/>
            <person name="Cichocki N."/>
            <person name="Clum A."/>
            <person name="Culley D."/>
            <person name="Crous P.W."/>
            <person name="Fauchery L."/>
            <person name="Girlanda M."/>
            <person name="Hayes R.D."/>
            <person name="Keri Z."/>
            <person name="LaButti K."/>
            <person name="Lipzen A."/>
            <person name="Lombard V."/>
            <person name="Magnuson J."/>
            <person name="Maillard F."/>
            <person name="Murat C."/>
            <person name="Nolan M."/>
            <person name="Ohm R.A."/>
            <person name="Pangilinan J."/>
            <person name="Pereira M.F."/>
            <person name="Perotto S."/>
            <person name="Peter M."/>
            <person name="Pfister S."/>
            <person name="Riley R."/>
            <person name="Sitrit Y."/>
            <person name="Stielow J.B."/>
            <person name="Szollosi G."/>
            <person name="Zifcakova L."/>
            <person name="Stursova M."/>
            <person name="Spatafora J.W."/>
            <person name="Tedersoo L."/>
            <person name="Vaario L.M."/>
            <person name="Yamada A."/>
            <person name="Yan M."/>
            <person name="Wang P."/>
            <person name="Xu J."/>
            <person name="Bruns T."/>
            <person name="Baldrian P."/>
            <person name="Vilgalys R."/>
            <person name="Dunand C."/>
            <person name="Henrissat B."/>
            <person name="Grigoriev I.V."/>
            <person name="Hibbett D."/>
            <person name="Nagy L.G."/>
            <person name="Martin F.M."/>
        </authorList>
    </citation>
    <scope>NUCLEOTIDE SEQUENCE</scope>
    <source>
        <strain evidence="4">Prilba</strain>
    </source>
</reference>
<proteinExistence type="predicted"/>
<evidence type="ECO:0000313" key="4">
    <source>
        <dbReference type="EMBL" id="KAF8471590.1"/>
    </source>
</evidence>
<protein>
    <submittedName>
        <fullName evidence="4">Uncharacterized protein</fullName>
    </submittedName>
</protein>
<feature type="compositionally biased region" description="Basic and acidic residues" evidence="1">
    <location>
        <begin position="162"/>
        <end position="182"/>
    </location>
</feature>
<evidence type="ECO:0000256" key="2">
    <source>
        <dbReference type="SAM" id="SignalP"/>
    </source>
</evidence>
<dbReference type="AlphaFoldDB" id="A0A9P5MR66"/>
<reference evidence="4" key="1">
    <citation type="submission" date="2019-10" db="EMBL/GenBank/DDBJ databases">
        <authorList>
            <consortium name="DOE Joint Genome Institute"/>
            <person name="Kuo A."/>
            <person name="Miyauchi S."/>
            <person name="Kiss E."/>
            <person name="Drula E."/>
            <person name="Kohler A."/>
            <person name="Sanchez-Garcia M."/>
            <person name="Andreopoulos B."/>
            <person name="Barry K.W."/>
            <person name="Bonito G."/>
            <person name="Buee M."/>
            <person name="Carver A."/>
            <person name="Chen C."/>
            <person name="Cichocki N."/>
            <person name="Clum A."/>
            <person name="Culley D."/>
            <person name="Crous P.W."/>
            <person name="Fauchery L."/>
            <person name="Girlanda M."/>
            <person name="Hayes R."/>
            <person name="Keri Z."/>
            <person name="LaButti K."/>
            <person name="Lipzen A."/>
            <person name="Lombard V."/>
            <person name="Magnuson J."/>
            <person name="Maillard F."/>
            <person name="Morin E."/>
            <person name="Murat C."/>
            <person name="Nolan M."/>
            <person name="Ohm R."/>
            <person name="Pangilinan J."/>
            <person name="Pereira M."/>
            <person name="Perotto S."/>
            <person name="Peter M."/>
            <person name="Riley R."/>
            <person name="Sitrit Y."/>
            <person name="Stielow B."/>
            <person name="Szollosi G."/>
            <person name="Zifcakova L."/>
            <person name="Stursova M."/>
            <person name="Spatafora J.W."/>
            <person name="Tedersoo L."/>
            <person name="Vaario L.-M."/>
            <person name="Yamada A."/>
            <person name="Yan M."/>
            <person name="Wang P."/>
            <person name="Xu J."/>
            <person name="Bruns T."/>
            <person name="Baldrian P."/>
            <person name="Vilgalys R."/>
            <person name="Henrissat B."/>
            <person name="Grigoriev I.V."/>
            <person name="Hibbett D."/>
            <person name="Nagy L.G."/>
            <person name="Martin F.M."/>
        </authorList>
    </citation>
    <scope>NUCLEOTIDE SEQUENCE</scope>
    <source>
        <strain evidence="4">Prilba</strain>
    </source>
</reference>
<feature type="region of interest" description="Disordered" evidence="1">
    <location>
        <begin position="125"/>
        <end position="182"/>
    </location>
</feature>
<keyword evidence="2" id="KW-0732">Signal</keyword>
<dbReference type="EMBL" id="WHVB01000100">
    <property type="protein sequence ID" value="KAF8462202.1"/>
    <property type="molecule type" value="Genomic_DNA"/>
</dbReference>
<name>A0A9P5MR66_9AGAM</name>
<evidence type="ECO:0000313" key="5">
    <source>
        <dbReference type="Proteomes" id="UP000759537"/>
    </source>
</evidence>
<keyword evidence="5" id="KW-1185">Reference proteome</keyword>
<dbReference type="Proteomes" id="UP000759537">
    <property type="component" value="Unassembled WGS sequence"/>
</dbReference>